<feature type="transmembrane region" description="Helical" evidence="1">
    <location>
        <begin position="343"/>
        <end position="364"/>
    </location>
</feature>
<dbReference type="Pfam" id="PF13194">
    <property type="entry name" value="DUF4010"/>
    <property type="match status" value="1"/>
</dbReference>
<feature type="transmembrane region" description="Helical" evidence="1">
    <location>
        <begin position="376"/>
        <end position="400"/>
    </location>
</feature>
<sequence>MQGIWYLNEQSLFLRFGVAVLIGILVGMQREYSFGEPEKEHAAGVRTFALMGLIGCASALASDLLGSPWPFVSVLIILGSFFAVTYFVDAWKGQAGLTTEVSALITVLIGALIYWGKIKLGVALGVTTTVLLSIKPEMHRFVRHITRADLYAALKFAVISAIVLPILPNKTFGPPPFDVFNPFVIWLLVVFISGINFIGYILIQLLGAQKGMGLTGFLGGVASSTAVTLGISQQSRRENGLARPSAMALLIAWTVMFARLIAIVAVLNLELAILIWRPLIVPILAGAAYALFLFVLQRSERTTEMKIKNPFELWPAITFGVMFTLILFAAKTAQIYFGDSGIYITSFVTGLADVDAITLTLAELSHSASGIAPATAARAVVFATLANTMLKGVFVLVIGSPGLRRTILPGFLFLMVSVVIAVLLT</sequence>
<feature type="transmembrane region" description="Helical" evidence="1">
    <location>
        <begin position="179"/>
        <end position="203"/>
    </location>
</feature>
<evidence type="ECO:0000313" key="4">
    <source>
        <dbReference type="EMBL" id="VFU11860.1"/>
    </source>
</evidence>
<feature type="transmembrane region" description="Helical" evidence="1">
    <location>
        <begin position="95"/>
        <end position="114"/>
    </location>
</feature>
<protein>
    <submittedName>
        <fullName evidence="4">MgtC family protein</fullName>
    </submittedName>
</protein>
<keyword evidence="1" id="KW-0812">Transmembrane</keyword>
<dbReference type="Pfam" id="PF02308">
    <property type="entry name" value="MgtC"/>
    <property type="match status" value="1"/>
</dbReference>
<evidence type="ECO:0000256" key="1">
    <source>
        <dbReference type="SAM" id="Phobius"/>
    </source>
</evidence>
<feature type="transmembrane region" description="Helical" evidence="1">
    <location>
        <begin position="316"/>
        <end position="337"/>
    </location>
</feature>
<dbReference type="PANTHER" id="PTHR39084:SF1">
    <property type="entry name" value="DUF4010 DOMAIN-CONTAINING PROTEIN"/>
    <property type="match status" value="1"/>
</dbReference>
<feature type="domain" description="MgtC/SapB/SrpB/YhiD N-terminal" evidence="2">
    <location>
        <begin position="17"/>
        <end position="140"/>
    </location>
</feature>
<organism evidence="4">
    <name type="scientific">anaerobic digester metagenome</name>
    <dbReference type="NCBI Taxonomy" id="1263854"/>
    <lineage>
        <taxon>unclassified sequences</taxon>
        <taxon>metagenomes</taxon>
        <taxon>ecological metagenomes</taxon>
    </lineage>
</organism>
<feature type="transmembrane region" description="Helical" evidence="1">
    <location>
        <begin position="275"/>
        <end position="296"/>
    </location>
</feature>
<keyword evidence="1" id="KW-0472">Membrane</keyword>
<accession>A0A485LZZ8</accession>
<reference evidence="4" key="1">
    <citation type="submission" date="2019-03" db="EMBL/GenBank/DDBJ databases">
        <authorList>
            <person name="Hao L."/>
        </authorList>
    </citation>
    <scope>NUCLEOTIDE SEQUENCE</scope>
</reference>
<feature type="domain" description="DUF4010" evidence="3">
    <location>
        <begin position="190"/>
        <end position="399"/>
    </location>
</feature>
<feature type="transmembrane region" description="Helical" evidence="1">
    <location>
        <begin position="41"/>
        <end position="62"/>
    </location>
</feature>
<feature type="transmembrane region" description="Helical" evidence="1">
    <location>
        <begin position="68"/>
        <end position="88"/>
    </location>
</feature>
<keyword evidence="1" id="KW-1133">Transmembrane helix</keyword>
<dbReference type="EMBL" id="CAADRM010000022">
    <property type="protein sequence ID" value="VFU11860.1"/>
    <property type="molecule type" value="Genomic_DNA"/>
</dbReference>
<name>A0A485LZZ8_9ZZZZ</name>
<proteinExistence type="predicted"/>
<evidence type="ECO:0000259" key="3">
    <source>
        <dbReference type="Pfam" id="PF13194"/>
    </source>
</evidence>
<feature type="transmembrane region" description="Helical" evidence="1">
    <location>
        <begin position="12"/>
        <end position="29"/>
    </location>
</feature>
<feature type="transmembrane region" description="Helical" evidence="1">
    <location>
        <begin position="406"/>
        <end position="424"/>
    </location>
</feature>
<dbReference type="InterPro" id="IPR025105">
    <property type="entry name" value="DUF4010"/>
</dbReference>
<dbReference type="InterPro" id="IPR049177">
    <property type="entry name" value="MgtC_SapB_SrpB_YhiD_N"/>
</dbReference>
<dbReference type="PANTHER" id="PTHR39084">
    <property type="entry name" value="MEMBRANE PROTEIN-RELATED"/>
    <property type="match status" value="1"/>
</dbReference>
<feature type="transmembrane region" description="Helical" evidence="1">
    <location>
        <begin position="150"/>
        <end position="167"/>
    </location>
</feature>
<feature type="transmembrane region" description="Helical" evidence="1">
    <location>
        <begin position="246"/>
        <end position="269"/>
    </location>
</feature>
<evidence type="ECO:0000259" key="2">
    <source>
        <dbReference type="Pfam" id="PF02308"/>
    </source>
</evidence>
<gene>
    <name evidence="4" type="ORF">SCFA_1180006</name>
</gene>
<dbReference type="AlphaFoldDB" id="A0A485LZZ8"/>